<dbReference type="InterPro" id="IPR036134">
    <property type="entry name" value="Crypto/Photolyase_FAD-like_sf"/>
</dbReference>
<dbReference type="InterPro" id="IPR014729">
    <property type="entry name" value="Rossmann-like_a/b/a_fold"/>
</dbReference>
<keyword evidence="5 6" id="KW-0157">Chromophore</keyword>
<dbReference type="PANTHER" id="PTHR11455">
    <property type="entry name" value="CRYPTOCHROME"/>
    <property type="match status" value="1"/>
</dbReference>
<evidence type="ECO:0000256" key="4">
    <source>
        <dbReference type="ARBA" id="ARBA00022827"/>
    </source>
</evidence>
<evidence type="ECO:0000256" key="2">
    <source>
        <dbReference type="ARBA" id="ARBA00001974"/>
    </source>
</evidence>
<evidence type="ECO:0000259" key="8">
    <source>
        <dbReference type="PROSITE" id="PS51645"/>
    </source>
</evidence>
<dbReference type="InterPro" id="IPR018394">
    <property type="entry name" value="DNA_photolyase_1_CS_C"/>
</dbReference>
<reference evidence="9 10" key="1">
    <citation type="submission" date="2022-10" db="EMBL/GenBank/DDBJ databases">
        <title>Chitinophaga nivalis PC15 sp. nov., isolated from Pyeongchang county, South Korea.</title>
        <authorList>
            <person name="Trinh H.N."/>
        </authorList>
    </citation>
    <scope>NUCLEOTIDE SEQUENCE [LARGE SCALE GENOMIC DNA]</scope>
    <source>
        <strain evidence="9 10">PC14</strain>
    </source>
</reference>
<feature type="transmembrane region" description="Helical" evidence="7">
    <location>
        <begin position="12"/>
        <end position="31"/>
    </location>
</feature>
<evidence type="ECO:0000256" key="7">
    <source>
        <dbReference type="SAM" id="Phobius"/>
    </source>
</evidence>
<keyword evidence="10" id="KW-1185">Reference proteome</keyword>
<evidence type="ECO:0000313" key="9">
    <source>
        <dbReference type="EMBL" id="MCW3487011.1"/>
    </source>
</evidence>
<dbReference type="PROSITE" id="PS00691">
    <property type="entry name" value="DNA_PHOTOLYASES_1_2"/>
    <property type="match status" value="1"/>
</dbReference>
<keyword evidence="3 6" id="KW-0285">Flavoprotein</keyword>
<keyword evidence="4 6" id="KW-0274">FAD</keyword>
<gene>
    <name evidence="9" type="ORF">OL497_24145</name>
</gene>
<dbReference type="SUPFAM" id="SSF52425">
    <property type="entry name" value="Cryptochrome/photolyase, N-terminal domain"/>
    <property type="match status" value="1"/>
</dbReference>
<dbReference type="Gene3D" id="1.25.40.80">
    <property type="match status" value="1"/>
</dbReference>
<dbReference type="Gene3D" id="3.40.50.620">
    <property type="entry name" value="HUPs"/>
    <property type="match status" value="1"/>
</dbReference>
<dbReference type="PRINTS" id="PR00147">
    <property type="entry name" value="DNAPHOTLYASE"/>
</dbReference>
<dbReference type="InterPro" id="IPR006050">
    <property type="entry name" value="DNA_photolyase_N"/>
</dbReference>
<keyword evidence="7" id="KW-0472">Membrane</keyword>
<organism evidence="9 10">
    <name type="scientific">Chitinophaga nivalis</name>
    <dbReference type="NCBI Taxonomy" id="2991709"/>
    <lineage>
        <taxon>Bacteria</taxon>
        <taxon>Pseudomonadati</taxon>
        <taxon>Bacteroidota</taxon>
        <taxon>Chitinophagia</taxon>
        <taxon>Chitinophagales</taxon>
        <taxon>Chitinophagaceae</taxon>
        <taxon>Chitinophaga</taxon>
    </lineage>
</organism>
<dbReference type="PROSITE" id="PS00394">
    <property type="entry name" value="DNA_PHOTOLYASES_1_1"/>
    <property type="match status" value="1"/>
</dbReference>
<feature type="domain" description="Photolyase/cryptochrome alpha/beta" evidence="8">
    <location>
        <begin position="25"/>
        <end position="155"/>
    </location>
</feature>
<evidence type="ECO:0000313" key="10">
    <source>
        <dbReference type="Proteomes" id="UP001207742"/>
    </source>
</evidence>
<dbReference type="SUPFAM" id="SSF48173">
    <property type="entry name" value="Cryptochrome/photolyase FAD-binding domain"/>
    <property type="match status" value="1"/>
</dbReference>
<dbReference type="InterPro" id="IPR036155">
    <property type="entry name" value="Crypto/Photolyase_N_sf"/>
</dbReference>
<comment type="cofactor">
    <cofactor evidence="1">
        <name>(6R)-5,10-methylene-5,6,7,8-tetrahydrofolate</name>
        <dbReference type="ChEBI" id="CHEBI:15636"/>
    </cofactor>
</comment>
<comment type="similarity">
    <text evidence="6">Belongs to the DNA photolyase family.</text>
</comment>
<keyword evidence="7" id="KW-1133">Transmembrane helix</keyword>
<dbReference type="Pfam" id="PF00875">
    <property type="entry name" value="DNA_photolyase"/>
    <property type="match status" value="1"/>
</dbReference>
<evidence type="ECO:0000256" key="1">
    <source>
        <dbReference type="ARBA" id="ARBA00001932"/>
    </source>
</evidence>
<name>A0ABT3ISZ6_9BACT</name>
<accession>A0ABT3ISZ6</accession>
<dbReference type="PANTHER" id="PTHR11455:SF9">
    <property type="entry name" value="CRYPTOCHROME CIRCADIAN CLOCK 5 ISOFORM X1"/>
    <property type="match status" value="1"/>
</dbReference>
<dbReference type="Pfam" id="PF03441">
    <property type="entry name" value="FAD_binding_7"/>
    <property type="match status" value="1"/>
</dbReference>
<evidence type="ECO:0000256" key="6">
    <source>
        <dbReference type="RuleBase" id="RU004182"/>
    </source>
</evidence>
<keyword evidence="7" id="KW-0812">Transmembrane</keyword>
<protein>
    <submittedName>
        <fullName evidence="9">DNA photolyase family protein</fullName>
    </submittedName>
</protein>
<dbReference type="InterPro" id="IPR005101">
    <property type="entry name" value="Cryptochr/Photolyase_FAD-bd"/>
</dbReference>
<comment type="cofactor">
    <cofactor evidence="2">
        <name>FAD</name>
        <dbReference type="ChEBI" id="CHEBI:57692"/>
    </cofactor>
</comment>
<dbReference type="Proteomes" id="UP001207742">
    <property type="component" value="Unassembled WGS sequence"/>
</dbReference>
<dbReference type="Gene3D" id="1.10.579.10">
    <property type="entry name" value="DNA Cyclobutane Dipyrimidine Photolyase, subunit A, domain 3"/>
    <property type="match status" value="1"/>
</dbReference>
<dbReference type="RefSeq" id="WP_264735311.1">
    <property type="nucleotide sequence ID" value="NZ_JAPDNR010000001.1"/>
</dbReference>
<comment type="caution">
    <text evidence="9">The sequence shown here is derived from an EMBL/GenBank/DDBJ whole genome shotgun (WGS) entry which is preliminary data.</text>
</comment>
<dbReference type="PROSITE" id="PS51645">
    <property type="entry name" value="PHR_CRY_ALPHA_BETA"/>
    <property type="match status" value="1"/>
</dbReference>
<sequence length="456" mass="52769">MMSPEISGQQACIGCLMAAIINMSVVNLIWFRRDLRLEDQAALYHALKAEHPVVPVFVLDKAILDDLADNTDKRVAFIYGALEVMQQQLLQLGSSLDVFYGTPAAAFAHWTAKYQVAKVFTNHDYEPYARQRDAAIAQQLREQGISFHMGKDQVILEKNEVLKDNGEPYTVFTPYHKKWQQVLQPAHLQSYACSQYFSKFYQQAPVKIPTPEEIGFKVIPLPFPDREMNIQVIRHYDETRDYPALEGTSRLGVHLRFGTVSIREVMQTALQLNATFAKELVWREFYQMILWHFPAVATHSFRPAYDRIQWRNNETEFERWCQGMTGYPIVDAGMRELNATGYMHNRVRMITASFLTKHLLVDWRWGEAYFAEKLLDYDLAANNGGWQWAAGTGCDAAPYFRVFNPALQTQKFDKQLDYIRKWVPELDGFDYVQPIVSHEAARKRALEVYGRALKEK</sequence>
<proteinExistence type="inferred from homology"/>
<evidence type="ECO:0000256" key="3">
    <source>
        <dbReference type="ARBA" id="ARBA00022630"/>
    </source>
</evidence>
<dbReference type="EMBL" id="JAPDNS010000002">
    <property type="protein sequence ID" value="MCW3487011.1"/>
    <property type="molecule type" value="Genomic_DNA"/>
</dbReference>
<dbReference type="InterPro" id="IPR002081">
    <property type="entry name" value="Cryptochrome/DNA_photolyase_1"/>
</dbReference>
<evidence type="ECO:0000256" key="5">
    <source>
        <dbReference type="ARBA" id="ARBA00022991"/>
    </source>
</evidence>